<dbReference type="GeneTree" id="ENSGT00390000002143"/>
<reference evidence="1" key="2">
    <citation type="submission" date="2025-09" db="UniProtKB">
        <authorList>
            <consortium name="Ensembl"/>
        </authorList>
    </citation>
    <scope>IDENTIFICATION</scope>
</reference>
<accession>A0A671WNH2</accession>
<dbReference type="InterPro" id="IPR016024">
    <property type="entry name" value="ARM-type_fold"/>
</dbReference>
<reference evidence="1" key="1">
    <citation type="submission" date="2025-08" db="UniProtKB">
        <authorList>
            <consortium name="Ensembl"/>
        </authorList>
    </citation>
    <scope>IDENTIFICATION</scope>
</reference>
<dbReference type="InterPro" id="IPR051851">
    <property type="entry name" value="EFR3_Homologs"/>
</dbReference>
<sequence length="562" mass="63200">DVLLNVFNSYKNSLNFSADSPNVAQHSHHVIQQVLNHLDTHNKNTPRVRAGIVQVLLETVAIAAKGSVGDEITTPPNLWLGPTVLEVFNTLLKHLRMSVDFELGESSRRNSSTSVSSGRGGKESEERIVQNAIIQTIGFFGGNLPDYQRAEVMMFIMGKVPVYGTPCHTLDTVKIGGYDGGTDSNHCTSFKSKSMAAALPPPFLDPLFSISLMEDSELRQLVLEILHNIIDRHDNRAKLRGIRIIPNVAALKIKREKISKQDVAFMKKHGQQLYRHIYLGCKEEDNVHKNFELLFTTLAILTIELANEEVVIDLIRLAIALQDMALANEESMPMFIRCGINALVAAYLNFLSQMIANPPFCQHVSKVIELRNMDAPYLLPEHIFRDKCPIPESLDKEDRQLYFQTADMAECLAGPGYNAERLSIPYVPQVTDEDRLTRRRSLVDTISLQVDIMSNSLPDKSQLAEEITFETLKKAIDTTGLEEQEREKRRQVMEKFQKAPFEEIAAHCESKANMLHDRLAQIFELTIRPPPSPSGVVSISAGHTQHQSVPVYEMKFPDLCVY</sequence>
<dbReference type="OMA" id="QMCHANP"/>
<keyword evidence="2" id="KW-1185">Reference proteome</keyword>
<gene>
    <name evidence="1" type="primary">EFR3A</name>
    <name evidence="1" type="synonym">LOC115578153</name>
</gene>
<proteinExistence type="predicted"/>
<evidence type="ECO:0000313" key="1">
    <source>
        <dbReference type="Ensembl" id="ENSSAUP00010040276.1"/>
    </source>
</evidence>
<dbReference type="Proteomes" id="UP000472265">
    <property type="component" value="Unassembled WGS sequence"/>
</dbReference>
<name>A0A671WNH2_SPAAU</name>
<dbReference type="AlphaFoldDB" id="A0A671WNH2"/>
<organism evidence="1 2">
    <name type="scientific">Sparus aurata</name>
    <name type="common">Gilthead sea bream</name>
    <dbReference type="NCBI Taxonomy" id="8175"/>
    <lineage>
        <taxon>Eukaryota</taxon>
        <taxon>Metazoa</taxon>
        <taxon>Chordata</taxon>
        <taxon>Craniata</taxon>
        <taxon>Vertebrata</taxon>
        <taxon>Euteleostomi</taxon>
        <taxon>Actinopterygii</taxon>
        <taxon>Neopterygii</taxon>
        <taxon>Teleostei</taxon>
        <taxon>Neoteleostei</taxon>
        <taxon>Acanthomorphata</taxon>
        <taxon>Eupercaria</taxon>
        <taxon>Spariformes</taxon>
        <taxon>Sparidae</taxon>
        <taxon>Sparus</taxon>
    </lineage>
</organism>
<dbReference type="PANTHER" id="PTHR12444:SF1">
    <property type="entry name" value="PROTEIN EFR3 HOMOLOG A"/>
    <property type="match status" value="1"/>
</dbReference>
<dbReference type="SUPFAM" id="SSF48371">
    <property type="entry name" value="ARM repeat"/>
    <property type="match status" value="1"/>
</dbReference>
<dbReference type="GO" id="GO:0072659">
    <property type="term" value="P:protein localization to plasma membrane"/>
    <property type="evidence" value="ECO:0007669"/>
    <property type="project" value="TreeGrafter"/>
</dbReference>
<protein>
    <submittedName>
        <fullName evidence="1">EFR3 homolog A (S. cerevisiae)</fullName>
    </submittedName>
</protein>
<dbReference type="Ensembl" id="ENSSAUT00010042435.1">
    <property type="protein sequence ID" value="ENSSAUP00010040276.1"/>
    <property type="gene ID" value="ENSSAUG00010016225.1"/>
</dbReference>
<evidence type="ECO:0000313" key="2">
    <source>
        <dbReference type="Proteomes" id="UP000472265"/>
    </source>
</evidence>
<dbReference type="PANTHER" id="PTHR12444">
    <property type="entry name" value="PROTEIN EFR3 HOMOLOG CMP44E"/>
    <property type="match status" value="1"/>
</dbReference>
<dbReference type="GO" id="GO:0005886">
    <property type="term" value="C:plasma membrane"/>
    <property type="evidence" value="ECO:0007669"/>
    <property type="project" value="TreeGrafter"/>
</dbReference>